<evidence type="ECO:0000256" key="3">
    <source>
        <dbReference type="ARBA" id="ARBA00022692"/>
    </source>
</evidence>
<feature type="region of interest" description="Disordered" evidence="6">
    <location>
        <begin position="1"/>
        <end position="74"/>
    </location>
</feature>
<feature type="compositionally biased region" description="Low complexity" evidence="6">
    <location>
        <begin position="18"/>
        <end position="47"/>
    </location>
</feature>
<keyword evidence="8" id="KW-1185">Reference proteome</keyword>
<feature type="transmembrane region" description="Helical" evidence="7">
    <location>
        <begin position="235"/>
        <end position="256"/>
    </location>
</feature>
<keyword evidence="3 7" id="KW-0812">Transmembrane</keyword>
<name>A0A183CK71_GLOPA</name>
<dbReference type="PANTHER" id="PTHR43840">
    <property type="entry name" value="MITOCHONDRIAL METAL TRANSPORTER 1-RELATED"/>
    <property type="match status" value="1"/>
</dbReference>
<reference evidence="8" key="1">
    <citation type="submission" date="2013-12" db="EMBL/GenBank/DDBJ databases">
        <authorList>
            <person name="Aslett M."/>
        </authorList>
    </citation>
    <scope>NUCLEOTIDE SEQUENCE [LARGE SCALE GENOMIC DNA]</scope>
    <source>
        <strain evidence="8">Lindley</strain>
    </source>
</reference>
<dbReference type="Proteomes" id="UP000050741">
    <property type="component" value="Unassembled WGS sequence"/>
</dbReference>
<evidence type="ECO:0000256" key="5">
    <source>
        <dbReference type="ARBA" id="ARBA00023136"/>
    </source>
</evidence>
<dbReference type="WBParaSite" id="GPLIN_001327700">
    <property type="protein sequence ID" value="GPLIN_001327700"/>
    <property type="gene ID" value="GPLIN_001327700"/>
</dbReference>
<proteinExistence type="predicted"/>
<evidence type="ECO:0000256" key="2">
    <source>
        <dbReference type="ARBA" id="ARBA00022448"/>
    </source>
</evidence>
<evidence type="ECO:0000256" key="7">
    <source>
        <dbReference type="SAM" id="Phobius"/>
    </source>
</evidence>
<reference evidence="8" key="2">
    <citation type="submission" date="2014-05" db="EMBL/GenBank/DDBJ databases">
        <title>The genome and life-stage specific transcriptomes of Globodera pallida elucidate key aspects of plant parasitism by a cyst nematode.</title>
        <authorList>
            <person name="Cotton J.A."/>
            <person name="Lilley C.J."/>
            <person name="Jones L.M."/>
            <person name="Kikuchi T."/>
            <person name="Reid A.J."/>
            <person name="Thorpe P."/>
            <person name="Tsai I.J."/>
            <person name="Beasley H."/>
            <person name="Blok V."/>
            <person name="Cock P.J.A."/>
            <person name="Van den Akker S.E."/>
            <person name="Holroyd N."/>
            <person name="Hunt M."/>
            <person name="Mantelin S."/>
            <person name="Naghra H."/>
            <person name="Pain A."/>
            <person name="Palomares-Rius J.E."/>
            <person name="Zarowiecki M."/>
            <person name="Berriman M."/>
            <person name="Jones J.T."/>
            <person name="Urwin P.E."/>
        </authorList>
    </citation>
    <scope>NUCLEOTIDE SEQUENCE [LARGE SCALE GENOMIC DNA]</scope>
    <source>
        <strain evidence="8">Lindley</strain>
    </source>
</reference>
<evidence type="ECO:0000313" key="8">
    <source>
        <dbReference type="Proteomes" id="UP000050741"/>
    </source>
</evidence>
<accession>A0A183CK71</accession>
<dbReference type="SUPFAM" id="SSF161111">
    <property type="entry name" value="Cation efflux protein transmembrane domain-like"/>
    <property type="match status" value="1"/>
</dbReference>
<dbReference type="InterPro" id="IPR027469">
    <property type="entry name" value="Cation_efflux_TMD_sf"/>
</dbReference>
<evidence type="ECO:0000256" key="4">
    <source>
        <dbReference type="ARBA" id="ARBA00022989"/>
    </source>
</evidence>
<dbReference type="Gene3D" id="1.20.1510.10">
    <property type="entry name" value="Cation efflux protein transmembrane domain"/>
    <property type="match status" value="1"/>
</dbReference>
<dbReference type="AlphaFoldDB" id="A0A183CK71"/>
<reference evidence="9" key="3">
    <citation type="submission" date="2016-06" db="UniProtKB">
        <authorList>
            <consortium name="WormBaseParasite"/>
        </authorList>
    </citation>
    <scope>IDENTIFICATION</scope>
</reference>
<evidence type="ECO:0000313" key="9">
    <source>
        <dbReference type="WBParaSite" id="GPLIN_001327700"/>
    </source>
</evidence>
<dbReference type="GO" id="GO:0008324">
    <property type="term" value="F:monoatomic cation transmembrane transporter activity"/>
    <property type="evidence" value="ECO:0007669"/>
    <property type="project" value="TreeGrafter"/>
</dbReference>
<feature type="region of interest" description="Disordered" evidence="6">
    <location>
        <begin position="106"/>
        <end position="125"/>
    </location>
</feature>
<evidence type="ECO:0000256" key="6">
    <source>
        <dbReference type="SAM" id="MobiDB-lite"/>
    </source>
</evidence>
<organism evidence="8 9">
    <name type="scientific">Globodera pallida</name>
    <name type="common">Potato cyst nematode worm</name>
    <name type="synonym">Heterodera pallida</name>
    <dbReference type="NCBI Taxonomy" id="36090"/>
    <lineage>
        <taxon>Eukaryota</taxon>
        <taxon>Metazoa</taxon>
        <taxon>Ecdysozoa</taxon>
        <taxon>Nematoda</taxon>
        <taxon>Chromadorea</taxon>
        <taxon>Rhabditida</taxon>
        <taxon>Tylenchina</taxon>
        <taxon>Tylenchomorpha</taxon>
        <taxon>Tylenchoidea</taxon>
        <taxon>Heteroderidae</taxon>
        <taxon>Heteroderinae</taxon>
        <taxon>Globodera</taxon>
    </lineage>
</organism>
<dbReference type="GO" id="GO:0016020">
    <property type="term" value="C:membrane"/>
    <property type="evidence" value="ECO:0007669"/>
    <property type="project" value="UniProtKB-SubCell"/>
</dbReference>
<comment type="subcellular location">
    <subcellularLocation>
        <location evidence="1">Membrane</location>
        <topology evidence="1">Multi-pass membrane protein</topology>
    </subcellularLocation>
</comment>
<keyword evidence="2" id="KW-0813">Transport</keyword>
<feature type="compositionally biased region" description="Polar residues" evidence="6">
    <location>
        <begin position="110"/>
        <end position="125"/>
    </location>
</feature>
<keyword evidence="4 7" id="KW-1133">Transmembrane helix</keyword>
<evidence type="ECO:0000256" key="1">
    <source>
        <dbReference type="ARBA" id="ARBA00004141"/>
    </source>
</evidence>
<keyword evidence="5 7" id="KW-0472">Membrane</keyword>
<dbReference type="InterPro" id="IPR050291">
    <property type="entry name" value="CDF_Transporter"/>
</dbReference>
<sequence>MTHCDDKMCTELLQNGHNNSGTNNTANSSSSSRNSSSNDTSSASNKSFVEGGRHSPDSPNKAPPGGSPKCALTTGSIGRRSFIYDTKRRRVDKFYRKQSSLVDKFEQDSKQIQTSQQRRLNSPSSIEARRNLSADSQNFASIDAVHLVENGDGDGGESADEFDDSTVSRLLEPTPPESILAVKSVGNGTMAMPKVRIFRSAQSLRHFARRSPSAMTTTTESTSSKTLQARASRRLALLSLLVNLALTLAKAAASVMSGSLSIISSLVDSCVDITSGFVICPWHW</sequence>
<dbReference type="PANTHER" id="PTHR43840:SF13">
    <property type="entry name" value="CATION EFFLUX PROTEIN CYTOPLASMIC DOMAIN-CONTAINING PROTEIN"/>
    <property type="match status" value="1"/>
</dbReference>
<protein>
    <submittedName>
        <fullName evidence="9">Homeobox protein 5</fullName>
    </submittedName>
</protein>